<sequence>MKKGFIAALVAVTLLGLAGTVFANPYSDVPPGHWAYDAVNELAKAGIMGDSSGKFNGNQTLTRYEMATIVARVMARSGKADNSSKALVDKLAVEFSAELDSLGLRVTKLEQAGFGSSAASVSLSGDYRMRWSDEDVGGDTAMSHRVRLAVNAEVNENTDAYIRIMGFNHTNLGQWQTEQGSDMDITDANVTVKGFIGTDFTFGRFSHKLGIIGAYLDSTGGFDGVKTVIGGGNAKLTAAFADANLFTYDSTTTPGNYRGGSSAEVATVQADLVLTKQLSMAVYYLDWASAGVGIVDPLVGNPAETVTGYAAQYAFNPNWNIAAEYQTQKKGSLITAGRDADDLSVKLSYKGAKANRPGSWGFYAEYFDWEGAALDSYSVLNPSGREALGLGAEVALARNITLEASYYDIKKDKGVSTPTPAGDPNTFAMAQVNVFF</sequence>
<dbReference type="EMBL" id="AFGF01000157">
    <property type="protein sequence ID" value="EGO62916.1"/>
    <property type="molecule type" value="Genomic_DNA"/>
</dbReference>
<dbReference type="PANTHER" id="PTHR43308:SF1">
    <property type="entry name" value="OUTER MEMBRANE PROTEIN ALPHA"/>
    <property type="match status" value="1"/>
</dbReference>
<keyword evidence="4" id="KW-1185">Reference proteome</keyword>
<comment type="caution">
    <text evidence="3">The sequence shown here is derived from an EMBL/GenBank/DDBJ whole genome shotgun (WGS) entry which is preliminary data.</text>
</comment>
<dbReference type="SUPFAM" id="SSF56935">
    <property type="entry name" value="Porins"/>
    <property type="match status" value="1"/>
</dbReference>
<dbReference type="PROSITE" id="PS51272">
    <property type="entry name" value="SLH"/>
    <property type="match status" value="1"/>
</dbReference>
<feature type="domain" description="SLH" evidence="2">
    <location>
        <begin position="22"/>
        <end position="84"/>
    </location>
</feature>
<protein>
    <submittedName>
        <fullName evidence="3">S-layer domain protein</fullName>
    </submittedName>
</protein>
<dbReference type="eggNOG" id="COG3203">
    <property type="taxonomic scope" value="Bacteria"/>
</dbReference>
<proteinExistence type="predicted"/>
<feature type="chain" id="PRO_5003366552" evidence="1">
    <location>
        <begin position="24"/>
        <end position="436"/>
    </location>
</feature>
<reference evidence="3 4" key="1">
    <citation type="journal article" date="2011" name="EMBO J.">
        <title>Structural diversity of bacterial flagellar motors.</title>
        <authorList>
            <person name="Chen S."/>
            <person name="Beeby M."/>
            <person name="Murphy G.E."/>
            <person name="Leadbetter J.R."/>
            <person name="Hendrixson D.R."/>
            <person name="Briegel A."/>
            <person name="Li Z."/>
            <person name="Shi J."/>
            <person name="Tocheva E.I."/>
            <person name="Muller A."/>
            <person name="Dobro M.J."/>
            <person name="Jensen G.J."/>
        </authorList>
    </citation>
    <scope>NUCLEOTIDE SEQUENCE [LARGE SCALE GENOMIC DNA]</scope>
    <source>
        <strain evidence="3 4">DSM 6540</strain>
    </source>
</reference>
<dbReference type="OrthoDB" id="5845122at2"/>
<dbReference type="STRING" id="1009370.ALO_15582"/>
<dbReference type="Proteomes" id="UP000003240">
    <property type="component" value="Unassembled WGS sequence"/>
</dbReference>
<dbReference type="InterPro" id="IPR001119">
    <property type="entry name" value="SLH_dom"/>
</dbReference>
<dbReference type="AlphaFoldDB" id="F7NLZ0"/>
<evidence type="ECO:0000256" key="1">
    <source>
        <dbReference type="SAM" id="SignalP"/>
    </source>
</evidence>
<dbReference type="PANTHER" id="PTHR43308">
    <property type="entry name" value="OUTER MEMBRANE PROTEIN ALPHA-RELATED"/>
    <property type="match status" value="1"/>
</dbReference>
<accession>F7NLZ0</accession>
<dbReference type="InterPro" id="IPR051465">
    <property type="entry name" value="Cell_Envelope_Struct_Comp"/>
</dbReference>
<feature type="signal peptide" evidence="1">
    <location>
        <begin position="1"/>
        <end position="23"/>
    </location>
</feature>
<gene>
    <name evidence="3" type="ORF">ALO_15582</name>
</gene>
<evidence type="ECO:0000259" key="2">
    <source>
        <dbReference type="PROSITE" id="PS51272"/>
    </source>
</evidence>
<dbReference type="RefSeq" id="WP_004097300.1">
    <property type="nucleotide sequence ID" value="NZ_AFGF01000157.1"/>
</dbReference>
<dbReference type="Pfam" id="PF00395">
    <property type="entry name" value="SLH"/>
    <property type="match status" value="1"/>
</dbReference>
<name>F7NLZ0_9FIRM</name>
<keyword evidence="1" id="KW-0732">Signal</keyword>
<evidence type="ECO:0000313" key="3">
    <source>
        <dbReference type="EMBL" id="EGO62916.1"/>
    </source>
</evidence>
<evidence type="ECO:0000313" key="4">
    <source>
        <dbReference type="Proteomes" id="UP000003240"/>
    </source>
</evidence>
<organism evidence="3 4">
    <name type="scientific">Acetonema longum DSM 6540</name>
    <dbReference type="NCBI Taxonomy" id="1009370"/>
    <lineage>
        <taxon>Bacteria</taxon>
        <taxon>Bacillati</taxon>
        <taxon>Bacillota</taxon>
        <taxon>Negativicutes</taxon>
        <taxon>Acetonemataceae</taxon>
        <taxon>Acetonema</taxon>
    </lineage>
</organism>